<name>B8HWG7_CYAP4</name>
<reference evidence="2" key="1">
    <citation type="submission" date="2009-01" db="EMBL/GenBank/DDBJ databases">
        <title>Complete sequence of chromosome Cyanothece sp. PCC 7425.</title>
        <authorList>
            <consortium name="US DOE Joint Genome Institute"/>
            <person name="Lucas S."/>
            <person name="Copeland A."/>
            <person name="Lapidus A."/>
            <person name="Glavina del Rio T."/>
            <person name="Dalin E."/>
            <person name="Tice H."/>
            <person name="Bruce D."/>
            <person name="Goodwin L."/>
            <person name="Pitluck S."/>
            <person name="Sims D."/>
            <person name="Meineke L."/>
            <person name="Brettin T."/>
            <person name="Detter J.C."/>
            <person name="Han C."/>
            <person name="Larimer F."/>
            <person name="Land M."/>
            <person name="Hauser L."/>
            <person name="Kyrpides N."/>
            <person name="Ovchinnikova G."/>
            <person name="Liberton M."/>
            <person name="Stoeckel J."/>
            <person name="Banerjee A."/>
            <person name="Singh A."/>
            <person name="Page L."/>
            <person name="Sato H."/>
            <person name="Zhao L."/>
            <person name="Sherman L."/>
            <person name="Pakrasi H."/>
            <person name="Richardson P."/>
        </authorList>
    </citation>
    <scope>NUCLEOTIDE SEQUENCE</scope>
    <source>
        <strain evidence="2">PCC 7425</strain>
    </source>
</reference>
<dbReference type="AlphaFoldDB" id="B8HWG7"/>
<dbReference type="KEGG" id="cyn:Cyan7425_4079"/>
<sequence>MIHRLEALAELLQGTPLAGQTIIALPVRETEAAALAIEITFEQILPGWQLLRNLVDQTGRWPVVITCWSRQPGATWAENLQDQDLFSPFFFAEEYPDTSPSAIIQRAASIDLASFLQAQAEIYNHLDMAEIAAEIEQTRTQFGLAPAVDAIEPFGEEMTEIDLQRWLFNWEVNQIEPEQSCAAPDRRYLEWFEPRDQPLALILLPTPHSWETLAYINWFGGRSAQAIALLKKWHHQYEAELVCHYGTMLQLLVHKKPQSPTVAFELAWEQMASAQCTTLLPGISLRDHARALLHCDRWFLHERP</sequence>
<gene>
    <name evidence="2" type="ordered locus">Cyan7425_4079</name>
</gene>
<proteinExistence type="predicted"/>
<dbReference type="InterPro" id="IPR025349">
    <property type="entry name" value="DUF4253"/>
</dbReference>
<dbReference type="EMBL" id="CP001344">
    <property type="protein sequence ID" value="ACL46393.1"/>
    <property type="molecule type" value="Genomic_DNA"/>
</dbReference>
<accession>B8HWG7</accession>
<evidence type="ECO:0000259" key="1">
    <source>
        <dbReference type="Pfam" id="PF14062"/>
    </source>
</evidence>
<dbReference type="HOGENOM" id="CLU_930434_0_0_3"/>
<feature type="domain" description="DUF4253" evidence="1">
    <location>
        <begin position="201"/>
        <end position="301"/>
    </location>
</feature>
<dbReference type="Pfam" id="PF14062">
    <property type="entry name" value="DUF4253"/>
    <property type="match status" value="1"/>
</dbReference>
<dbReference type="eggNOG" id="ENOG5031J89">
    <property type="taxonomic scope" value="Bacteria"/>
</dbReference>
<organism evidence="2">
    <name type="scientific">Cyanothece sp. (strain PCC 7425 / ATCC 29141)</name>
    <dbReference type="NCBI Taxonomy" id="395961"/>
    <lineage>
        <taxon>Bacteria</taxon>
        <taxon>Bacillati</taxon>
        <taxon>Cyanobacteriota</taxon>
        <taxon>Cyanophyceae</taxon>
        <taxon>Gomontiellales</taxon>
        <taxon>Cyanothecaceae</taxon>
        <taxon>Cyanothece</taxon>
    </lineage>
</organism>
<evidence type="ECO:0000313" key="2">
    <source>
        <dbReference type="EMBL" id="ACL46393.1"/>
    </source>
</evidence>
<protein>
    <recommendedName>
        <fullName evidence="1">DUF4253 domain-containing protein</fullName>
    </recommendedName>
</protein>